<keyword evidence="1" id="KW-0812">Transmembrane</keyword>
<dbReference type="PANTHER" id="PTHR36834:SF2">
    <property type="entry name" value="MEMBRANE PROTEIN"/>
    <property type="match status" value="1"/>
</dbReference>
<accession>A0A430ALB1</accession>
<reference evidence="3 4" key="1">
    <citation type="submission" date="2017-05" db="EMBL/GenBank/DDBJ databases">
        <title>Vagococcus spp. assemblies.</title>
        <authorList>
            <person name="Gulvik C.A."/>
        </authorList>
    </citation>
    <scope>NUCLEOTIDE SEQUENCE [LARGE SCALE GENOMIC DNA]</scope>
    <source>
        <strain evidence="3 4">CCUG 51432</strain>
    </source>
</reference>
<name>A0A430ALB1_9ENTE</name>
<evidence type="ECO:0000256" key="1">
    <source>
        <dbReference type="SAM" id="Phobius"/>
    </source>
</evidence>
<feature type="transmembrane region" description="Helical" evidence="1">
    <location>
        <begin position="80"/>
        <end position="98"/>
    </location>
</feature>
<keyword evidence="1" id="KW-1133">Transmembrane helix</keyword>
<feature type="transmembrane region" description="Helical" evidence="1">
    <location>
        <begin position="167"/>
        <end position="185"/>
    </location>
</feature>
<dbReference type="PANTHER" id="PTHR36834">
    <property type="entry name" value="MEMBRANE PROTEIN-RELATED"/>
    <property type="match status" value="1"/>
</dbReference>
<evidence type="ECO:0000313" key="4">
    <source>
        <dbReference type="Proteomes" id="UP000287605"/>
    </source>
</evidence>
<dbReference type="AlphaFoldDB" id="A0A430ALB1"/>
<dbReference type="InterPro" id="IPR006976">
    <property type="entry name" value="VanZ-like"/>
</dbReference>
<dbReference type="EMBL" id="NGKA01000031">
    <property type="protein sequence ID" value="RSU08911.1"/>
    <property type="molecule type" value="Genomic_DNA"/>
</dbReference>
<evidence type="ECO:0000313" key="3">
    <source>
        <dbReference type="EMBL" id="RSU08911.1"/>
    </source>
</evidence>
<feature type="domain" description="VanZ-like" evidence="2">
    <location>
        <begin position="33"/>
        <end position="151"/>
    </location>
</feature>
<dbReference type="OrthoDB" id="4822551at2"/>
<dbReference type="Pfam" id="PF04892">
    <property type="entry name" value="VanZ"/>
    <property type="match status" value="1"/>
</dbReference>
<dbReference type="Proteomes" id="UP000287605">
    <property type="component" value="Unassembled WGS sequence"/>
</dbReference>
<comment type="caution">
    <text evidence="3">The sequence shown here is derived from an EMBL/GenBank/DDBJ whole genome shotgun (WGS) entry which is preliminary data.</text>
</comment>
<organism evidence="3 4">
    <name type="scientific">Vagococcus elongatus</name>
    <dbReference type="NCBI Taxonomy" id="180344"/>
    <lineage>
        <taxon>Bacteria</taxon>
        <taxon>Bacillati</taxon>
        <taxon>Bacillota</taxon>
        <taxon>Bacilli</taxon>
        <taxon>Lactobacillales</taxon>
        <taxon>Enterococcaceae</taxon>
        <taxon>Vagococcus</taxon>
    </lineage>
</organism>
<keyword evidence="4" id="KW-1185">Reference proteome</keyword>
<protein>
    <recommendedName>
        <fullName evidence="2">VanZ-like domain-containing protein</fullName>
    </recommendedName>
</protein>
<keyword evidence="1" id="KW-0472">Membrane</keyword>
<feature type="transmembrane region" description="Helical" evidence="1">
    <location>
        <begin position="138"/>
        <end position="155"/>
    </location>
</feature>
<dbReference type="InterPro" id="IPR053150">
    <property type="entry name" value="Teicoplanin_resist-assoc"/>
</dbReference>
<proteinExistence type="predicted"/>
<evidence type="ECO:0000259" key="2">
    <source>
        <dbReference type="Pfam" id="PF04892"/>
    </source>
</evidence>
<sequence length="187" mass="21154">MAVSAVIFYNEGEELIKMKHETKQRLLSTVLLLIYLALLTWIVLFKLSLSLDELPNMRNLNLIPYGASSIVNGRIDMKEIIYNVLIFIPLGLLLSMVMPKRGFMTKLFLVFAISVSFETMQYVWSIGGSDITDVINNTLGGLGGLILYDLLELIFRNKTRLNKVLNFLGVVLGIVSITFLGYMLWLN</sequence>
<feature type="transmembrane region" description="Helical" evidence="1">
    <location>
        <begin position="107"/>
        <end position="126"/>
    </location>
</feature>
<feature type="transmembrane region" description="Helical" evidence="1">
    <location>
        <begin position="26"/>
        <end position="49"/>
    </location>
</feature>
<gene>
    <name evidence="3" type="ORF">CBF29_12865</name>
</gene>